<comment type="caution">
    <text evidence="1">The sequence shown here is derived from an EMBL/GenBank/DDBJ whole genome shotgun (WGS) entry which is preliminary data.</text>
</comment>
<name>X0XQW1_9ZZZZ</name>
<gene>
    <name evidence="1" type="ORF">S01H1_74543</name>
</gene>
<evidence type="ECO:0000313" key="1">
    <source>
        <dbReference type="EMBL" id="GAG37732.1"/>
    </source>
</evidence>
<dbReference type="AlphaFoldDB" id="X0XQW1"/>
<sequence length="141" mass="16236">WAESQERNEHFRIRDISGLDTMPVITACTLYVGNVPKPYLDSIMIFKPKRLNQIANLDSVKGKIYFLRRDSQDFYENWQECLQHSAELRKGLFAPAWYDGDRNDYDSTVVIDGILYECATGARTAKNDGVGKQFKGVDNEY</sequence>
<reference evidence="1" key="1">
    <citation type="journal article" date="2014" name="Front. Microbiol.">
        <title>High frequency of phylogenetically diverse reductive dehalogenase-homologous genes in deep subseafloor sedimentary metagenomes.</title>
        <authorList>
            <person name="Kawai M."/>
            <person name="Futagami T."/>
            <person name="Toyoda A."/>
            <person name="Takaki Y."/>
            <person name="Nishi S."/>
            <person name="Hori S."/>
            <person name="Arai W."/>
            <person name="Tsubouchi T."/>
            <person name="Morono Y."/>
            <person name="Uchiyama I."/>
            <person name="Ito T."/>
            <person name="Fujiyama A."/>
            <person name="Inagaki F."/>
            <person name="Takami H."/>
        </authorList>
    </citation>
    <scope>NUCLEOTIDE SEQUENCE</scope>
    <source>
        <strain evidence="1">Expedition CK06-06</strain>
    </source>
</reference>
<protein>
    <submittedName>
        <fullName evidence="1">Uncharacterized protein</fullName>
    </submittedName>
</protein>
<accession>X0XQW1</accession>
<organism evidence="1">
    <name type="scientific">marine sediment metagenome</name>
    <dbReference type="NCBI Taxonomy" id="412755"/>
    <lineage>
        <taxon>unclassified sequences</taxon>
        <taxon>metagenomes</taxon>
        <taxon>ecological metagenomes</taxon>
    </lineage>
</organism>
<feature type="non-terminal residue" evidence="1">
    <location>
        <position position="1"/>
    </location>
</feature>
<dbReference type="EMBL" id="BARS01049880">
    <property type="protein sequence ID" value="GAG37732.1"/>
    <property type="molecule type" value="Genomic_DNA"/>
</dbReference>
<proteinExistence type="predicted"/>